<sequence length="54" mass="6673">MDELDMLRSENEALRMRLAEIRERVNGMELPHEYHILYTRGWHDAVEEVRRYIE</sequence>
<dbReference type="EMBL" id="CYZE01000019">
    <property type="protein sequence ID" value="CUP14113.1"/>
    <property type="molecule type" value="Genomic_DNA"/>
</dbReference>
<protein>
    <submittedName>
        <fullName evidence="1">Uncharacterized protein</fullName>
    </submittedName>
</protein>
<dbReference type="Proteomes" id="UP000095651">
    <property type="component" value="Unassembled WGS sequence"/>
</dbReference>
<accession>A0A174KQ14</accession>
<evidence type="ECO:0000313" key="2">
    <source>
        <dbReference type="Proteomes" id="UP000095651"/>
    </source>
</evidence>
<evidence type="ECO:0000313" key="1">
    <source>
        <dbReference type="EMBL" id="CUP14113.1"/>
    </source>
</evidence>
<dbReference type="RefSeq" id="WP_155521549.1">
    <property type="nucleotide sequence ID" value="NZ_CABIXC010000019.1"/>
</dbReference>
<reference evidence="1 2" key="1">
    <citation type="submission" date="2015-09" db="EMBL/GenBank/DDBJ databases">
        <authorList>
            <consortium name="Pathogen Informatics"/>
        </authorList>
    </citation>
    <scope>NUCLEOTIDE SEQUENCE [LARGE SCALE GENOMIC DNA]</scope>
    <source>
        <strain evidence="1 2">2789STDY5608850</strain>
    </source>
</reference>
<name>A0A174KQ14_9FIRM</name>
<proteinExistence type="predicted"/>
<organism evidence="1 2">
    <name type="scientific">Hungatella hathewayi</name>
    <dbReference type="NCBI Taxonomy" id="154046"/>
    <lineage>
        <taxon>Bacteria</taxon>
        <taxon>Bacillati</taxon>
        <taxon>Bacillota</taxon>
        <taxon>Clostridia</taxon>
        <taxon>Lachnospirales</taxon>
        <taxon>Lachnospiraceae</taxon>
        <taxon>Hungatella</taxon>
    </lineage>
</organism>
<gene>
    <name evidence="1" type="ORF">ERS852407_05089</name>
</gene>
<dbReference type="AlphaFoldDB" id="A0A174KQ14"/>